<keyword evidence="13" id="KW-1185">Reference proteome</keyword>
<dbReference type="Pfam" id="PF00733">
    <property type="entry name" value="Asn_synthase"/>
    <property type="match status" value="1"/>
</dbReference>
<keyword evidence="5 9" id="KW-0067">ATP-binding</keyword>
<evidence type="ECO:0000259" key="11">
    <source>
        <dbReference type="PROSITE" id="PS51278"/>
    </source>
</evidence>
<dbReference type="SUPFAM" id="SSF52402">
    <property type="entry name" value="Adenine nucleotide alpha hydrolases-like"/>
    <property type="match status" value="1"/>
</dbReference>
<accession>A0A845B969</accession>
<dbReference type="NCBIfam" id="TIGR01536">
    <property type="entry name" value="asn_synth_AEB"/>
    <property type="match status" value="1"/>
</dbReference>
<comment type="similarity">
    <text evidence="2">Belongs to the asparagine synthetase family.</text>
</comment>
<dbReference type="InterPro" id="IPR051786">
    <property type="entry name" value="ASN_synthetase/amidase"/>
</dbReference>
<dbReference type="EC" id="6.3.5.4" evidence="3"/>
<dbReference type="InterPro" id="IPR029055">
    <property type="entry name" value="Ntn_hydrolases_N"/>
</dbReference>
<dbReference type="GO" id="GO:0004066">
    <property type="term" value="F:asparagine synthase (glutamine-hydrolyzing) activity"/>
    <property type="evidence" value="ECO:0007669"/>
    <property type="project" value="UniProtKB-EC"/>
</dbReference>
<feature type="site" description="Important for beta-aspartyl-AMP intermediate formation" evidence="10">
    <location>
        <position position="363"/>
    </location>
</feature>
<evidence type="ECO:0000256" key="1">
    <source>
        <dbReference type="ARBA" id="ARBA00005187"/>
    </source>
</evidence>
<keyword evidence="8" id="KW-0061">Asparagine biosynthesis</keyword>
<evidence type="ECO:0000256" key="9">
    <source>
        <dbReference type="PIRSR" id="PIRSR001589-2"/>
    </source>
</evidence>
<name>A0A845B969_9PROT</name>
<feature type="binding site" evidence="9">
    <location>
        <position position="289"/>
    </location>
    <ligand>
        <name>ATP</name>
        <dbReference type="ChEBI" id="CHEBI:30616"/>
    </ligand>
</feature>
<evidence type="ECO:0000256" key="3">
    <source>
        <dbReference type="ARBA" id="ARBA00012737"/>
    </source>
</evidence>
<feature type="domain" description="Glutamine amidotransferase type-2" evidence="11">
    <location>
        <begin position="2"/>
        <end position="213"/>
    </location>
</feature>
<dbReference type="Gene3D" id="3.60.20.10">
    <property type="entry name" value="Glutamine Phosphoribosylpyrophosphate, subunit 1, domain 1"/>
    <property type="match status" value="1"/>
</dbReference>
<evidence type="ECO:0000256" key="7">
    <source>
        <dbReference type="ARBA" id="ARBA00048741"/>
    </source>
</evidence>
<dbReference type="PANTHER" id="PTHR43284">
    <property type="entry name" value="ASPARAGINE SYNTHETASE (GLUTAMINE-HYDROLYZING)"/>
    <property type="match status" value="1"/>
</dbReference>
<evidence type="ECO:0000256" key="4">
    <source>
        <dbReference type="ARBA" id="ARBA00022741"/>
    </source>
</evidence>
<dbReference type="Gene3D" id="3.40.50.620">
    <property type="entry name" value="HUPs"/>
    <property type="match status" value="2"/>
</dbReference>
<dbReference type="InterPro" id="IPR006426">
    <property type="entry name" value="Asn_synth_AEB"/>
</dbReference>
<protein>
    <recommendedName>
        <fullName evidence="3">asparagine synthase (glutamine-hydrolyzing)</fullName>
        <ecNumber evidence="3">6.3.5.4</ecNumber>
    </recommendedName>
</protein>
<feature type="active site" description="For GATase activity" evidence="8">
    <location>
        <position position="2"/>
    </location>
</feature>
<organism evidence="12 13">
    <name type="scientific">Teichococcus coralli</name>
    <dbReference type="NCBI Taxonomy" id="2545983"/>
    <lineage>
        <taxon>Bacteria</taxon>
        <taxon>Pseudomonadati</taxon>
        <taxon>Pseudomonadota</taxon>
        <taxon>Alphaproteobacteria</taxon>
        <taxon>Acetobacterales</taxon>
        <taxon>Roseomonadaceae</taxon>
        <taxon>Roseomonas</taxon>
    </lineage>
</organism>
<feature type="binding site" evidence="9">
    <location>
        <position position="100"/>
    </location>
    <ligand>
        <name>L-glutamine</name>
        <dbReference type="ChEBI" id="CHEBI:58359"/>
    </ligand>
</feature>
<dbReference type="GO" id="GO:0005524">
    <property type="term" value="F:ATP binding"/>
    <property type="evidence" value="ECO:0007669"/>
    <property type="project" value="UniProtKB-KW"/>
</dbReference>
<dbReference type="AlphaFoldDB" id="A0A845B969"/>
<dbReference type="OrthoDB" id="9763290at2"/>
<dbReference type="CDD" id="cd01991">
    <property type="entry name" value="Asn_synthase_B_C"/>
    <property type="match status" value="1"/>
</dbReference>
<keyword evidence="8" id="KW-0028">Amino-acid biosynthesis</keyword>
<keyword evidence="4 9" id="KW-0547">Nucleotide-binding</keyword>
<dbReference type="EMBL" id="SNVJ01000004">
    <property type="protein sequence ID" value="MXP63098.1"/>
    <property type="molecule type" value="Genomic_DNA"/>
</dbReference>
<evidence type="ECO:0000256" key="5">
    <source>
        <dbReference type="ARBA" id="ARBA00022840"/>
    </source>
</evidence>
<evidence type="ECO:0000256" key="10">
    <source>
        <dbReference type="PIRSR" id="PIRSR001589-3"/>
    </source>
</evidence>
<comment type="pathway">
    <text evidence="1">Amino-acid biosynthesis; L-asparagine biosynthesis; L-asparagine from L-aspartate (L-Gln route): step 1/1.</text>
</comment>
<sequence length="633" mass="70697">MCGFVLSYSKVATDPESDRRFAAAAASIRHRGPDAFGECRIGPIAMAHCRLAIIDLDGGKQPMSTRDGQFWIAFNGEIYNHREIRGELEALGHVFAEHSDTEVLLRAWQQWGEACLHRLNGMFVFVVFDRERETITAARDRFGEKPLYICETAEALYLASELKALAVSGVAEKRLDPLALYSFLTLGYVTGEHSIFRNVGRLLPGHVLTYAPGTALEQRPWYQPPLPTDEIDDPEALVEQSLDLLRDSVRMRLVADVPVGCFLSGGVDSSAVLALAAEVADRPLEAFSVGFADARYDERPYARIVAQRYAARHHEFVLQPQSVEVLERIAWHADEPFADQAALPTWFLSELTSRHVKVALSGDGGDEFFAGYDVYRSHALSERVRRMPAPLRSLAVMALRKAAAAGTVRSLALLRLARNIEDAGLEAGERFMAKQQTVFRQAFLRQHVAPLALAEVPDCANPRLLREPGLHPLGAIAAWQQRVSLPDDMLHKVDRMSMAHALEVRTPFLDHRLGELMNRASFNAKMVGGRQKYILRKALERYLPADFLWRRKQGFVVPLSLWFKDDLAGFLRGRLLSPGAAVQGIVPRHTLELLLGEHARGTRDWGSALWALLMFELWCGAHGLTQENLSLEA</sequence>
<evidence type="ECO:0000256" key="8">
    <source>
        <dbReference type="PIRSR" id="PIRSR001589-1"/>
    </source>
</evidence>
<keyword evidence="12" id="KW-0436">Ligase</keyword>
<dbReference type="InterPro" id="IPR017932">
    <property type="entry name" value="GATase_2_dom"/>
</dbReference>
<dbReference type="PANTHER" id="PTHR43284:SF1">
    <property type="entry name" value="ASPARAGINE SYNTHETASE"/>
    <property type="match status" value="1"/>
</dbReference>
<gene>
    <name evidence="12" type="primary">asnB</name>
    <name evidence="12" type="ORF">E0493_06990</name>
</gene>
<dbReference type="SUPFAM" id="SSF56235">
    <property type="entry name" value="N-terminal nucleophile aminohydrolases (Ntn hydrolases)"/>
    <property type="match status" value="1"/>
</dbReference>
<reference evidence="12 13" key="1">
    <citation type="submission" date="2019-03" db="EMBL/GenBank/DDBJ databases">
        <title>Roseomonas sp. a novel Roseomonas species isolated from Sea whip Gorgonian.</title>
        <authorList>
            <person name="Li F."/>
            <person name="Pan X."/>
            <person name="Huang S."/>
            <person name="Li Z."/>
            <person name="Meng B."/>
        </authorList>
    </citation>
    <scope>NUCLEOTIDE SEQUENCE [LARGE SCALE GENOMIC DNA]</scope>
    <source>
        <strain evidence="12 13">M0104</strain>
    </source>
</reference>
<evidence type="ECO:0000313" key="12">
    <source>
        <dbReference type="EMBL" id="MXP63098.1"/>
    </source>
</evidence>
<proteinExistence type="inferred from homology"/>
<dbReference type="GO" id="GO:0005829">
    <property type="term" value="C:cytosol"/>
    <property type="evidence" value="ECO:0007669"/>
    <property type="project" value="TreeGrafter"/>
</dbReference>
<dbReference type="InterPro" id="IPR014729">
    <property type="entry name" value="Rossmann-like_a/b/a_fold"/>
</dbReference>
<comment type="catalytic activity">
    <reaction evidence="7">
        <text>L-aspartate + L-glutamine + ATP + H2O = L-asparagine + L-glutamate + AMP + diphosphate + H(+)</text>
        <dbReference type="Rhea" id="RHEA:12228"/>
        <dbReference type="ChEBI" id="CHEBI:15377"/>
        <dbReference type="ChEBI" id="CHEBI:15378"/>
        <dbReference type="ChEBI" id="CHEBI:29985"/>
        <dbReference type="ChEBI" id="CHEBI:29991"/>
        <dbReference type="ChEBI" id="CHEBI:30616"/>
        <dbReference type="ChEBI" id="CHEBI:33019"/>
        <dbReference type="ChEBI" id="CHEBI:58048"/>
        <dbReference type="ChEBI" id="CHEBI:58359"/>
        <dbReference type="ChEBI" id="CHEBI:456215"/>
        <dbReference type="EC" id="6.3.5.4"/>
    </reaction>
</comment>
<dbReference type="PROSITE" id="PS51278">
    <property type="entry name" value="GATASE_TYPE_2"/>
    <property type="match status" value="1"/>
</dbReference>
<dbReference type="InterPro" id="IPR001962">
    <property type="entry name" value="Asn_synthase"/>
</dbReference>
<dbReference type="CDD" id="cd00712">
    <property type="entry name" value="AsnB"/>
    <property type="match status" value="1"/>
</dbReference>
<dbReference type="RefSeq" id="WP_160936207.1">
    <property type="nucleotide sequence ID" value="NZ_SNVJ01000004.1"/>
</dbReference>
<dbReference type="Proteomes" id="UP000460715">
    <property type="component" value="Unassembled WGS sequence"/>
</dbReference>
<evidence type="ECO:0000256" key="6">
    <source>
        <dbReference type="ARBA" id="ARBA00022962"/>
    </source>
</evidence>
<dbReference type="Pfam" id="PF13537">
    <property type="entry name" value="GATase_7"/>
    <property type="match status" value="1"/>
</dbReference>
<dbReference type="GO" id="GO:0006529">
    <property type="term" value="P:asparagine biosynthetic process"/>
    <property type="evidence" value="ECO:0007669"/>
    <property type="project" value="UniProtKB-KW"/>
</dbReference>
<dbReference type="InterPro" id="IPR033738">
    <property type="entry name" value="AsnB_N"/>
</dbReference>
<dbReference type="PIRSF" id="PIRSF001589">
    <property type="entry name" value="Asn_synthetase_glu-h"/>
    <property type="match status" value="1"/>
</dbReference>
<keyword evidence="6 8" id="KW-0315">Glutamine amidotransferase</keyword>
<comment type="caution">
    <text evidence="12">The sequence shown here is derived from an EMBL/GenBank/DDBJ whole genome shotgun (WGS) entry which is preliminary data.</text>
</comment>
<evidence type="ECO:0000313" key="13">
    <source>
        <dbReference type="Proteomes" id="UP000460715"/>
    </source>
</evidence>
<evidence type="ECO:0000256" key="2">
    <source>
        <dbReference type="ARBA" id="ARBA00005752"/>
    </source>
</evidence>
<feature type="binding site" evidence="9">
    <location>
        <begin position="361"/>
        <end position="362"/>
    </location>
    <ligand>
        <name>ATP</name>
        <dbReference type="ChEBI" id="CHEBI:30616"/>
    </ligand>
</feature>